<dbReference type="GO" id="GO:0009055">
    <property type="term" value="F:electron transfer activity"/>
    <property type="evidence" value="ECO:0007669"/>
    <property type="project" value="InterPro"/>
</dbReference>
<comment type="caution">
    <text evidence="2">The sequence shown here is derived from an EMBL/GenBank/DDBJ whole genome shotgun (WGS) entry which is preliminary data.</text>
</comment>
<organism evidence="2 3">
    <name type="scientific">Novosphingobium hassiacum</name>
    <dbReference type="NCBI Taxonomy" id="173676"/>
    <lineage>
        <taxon>Bacteria</taxon>
        <taxon>Pseudomonadati</taxon>
        <taxon>Pseudomonadota</taxon>
        <taxon>Alphaproteobacteria</taxon>
        <taxon>Sphingomonadales</taxon>
        <taxon>Sphingomonadaceae</taxon>
        <taxon>Novosphingobium</taxon>
    </lineage>
</organism>
<reference evidence="2 3" key="1">
    <citation type="submission" date="2020-08" db="EMBL/GenBank/DDBJ databases">
        <title>Genomic Encyclopedia of Type Strains, Phase IV (KMG-IV): sequencing the most valuable type-strain genomes for metagenomic binning, comparative biology and taxonomic classification.</title>
        <authorList>
            <person name="Goeker M."/>
        </authorList>
    </citation>
    <scope>NUCLEOTIDE SEQUENCE [LARGE SCALE GENOMIC DNA]</scope>
    <source>
        <strain evidence="2 3">DSM 14552</strain>
    </source>
</reference>
<keyword evidence="1" id="KW-0732">Signal</keyword>
<dbReference type="Proteomes" id="UP000562395">
    <property type="component" value="Unassembled WGS sequence"/>
</dbReference>
<keyword evidence="3" id="KW-1185">Reference proteome</keyword>
<evidence type="ECO:0000256" key="1">
    <source>
        <dbReference type="SAM" id="SignalP"/>
    </source>
</evidence>
<sequence>MAYPLPLFALAASVVTAVAATVAAASAPVAIRPADMVAKTRVEVDYALHCQGCHLPDGRGIAGKVPDLRASLGRFLEVPGGRAYIMQVPGVATSRLDNDGTARLLNWLVVEMGAPASCKPAPFTAAEVGALRANWLRTARPVRERLMQQIGALPIPQARARRPTCPT</sequence>
<dbReference type="EMBL" id="JACICY010000006">
    <property type="protein sequence ID" value="MBB3861303.1"/>
    <property type="molecule type" value="Genomic_DNA"/>
</dbReference>
<evidence type="ECO:0000313" key="2">
    <source>
        <dbReference type="EMBL" id="MBB3861303.1"/>
    </source>
</evidence>
<dbReference type="SUPFAM" id="SSF46626">
    <property type="entry name" value="Cytochrome c"/>
    <property type="match status" value="1"/>
</dbReference>
<gene>
    <name evidence="2" type="ORF">GGQ88_002587</name>
</gene>
<protein>
    <submittedName>
        <fullName evidence="2">Mono/diheme cytochrome c family protein</fullName>
    </submittedName>
</protein>
<dbReference type="Gene3D" id="1.10.760.10">
    <property type="entry name" value="Cytochrome c-like domain"/>
    <property type="match status" value="1"/>
</dbReference>
<dbReference type="RefSeq" id="WP_183613815.1">
    <property type="nucleotide sequence ID" value="NZ_JACICY010000006.1"/>
</dbReference>
<feature type="chain" id="PRO_5030701604" evidence="1">
    <location>
        <begin position="20"/>
        <end position="167"/>
    </location>
</feature>
<proteinExistence type="predicted"/>
<name>A0A7W6EWI1_9SPHN</name>
<evidence type="ECO:0000313" key="3">
    <source>
        <dbReference type="Proteomes" id="UP000562395"/>
    </source>
</evidence>
<dbReference type="GO" id="GO:0020037">
    <property type="term" value="F:heme binding"/>
    <property type="evidence" value="ECO:0007669"/>
    <property type="project" value="InterPro"/>
</dbReference>
<accession>A0A7W6EWI1</accession>
<dbReference type="InterPro" id="IPR036909">
    <property type="entry name" value="Cyt_c-like_dom_sf"/>
</dbReference>
<feature type="signal peptide" evidence="1">
    <location>
        <begin position="1"/>
        <end position="19"/>
    </location>
</feature>
<dbReference type="AlphaFoldDB" id="A0A7W6EWI1"/>